<dbReference type="Gene3D" id="3.90.1750.20">
    <property type="entry name" value="Putative Large Serine Recombinase, Chain B, Domain 2"/>
    <property type="match status" value="1"/>
</dbReference>
<dbReference type="PATRIC" id="fig|1216932.3.peg.623"/>
<name>W6RW04_9CLOT</name>
<dbReference type="Proteomes" id="UP000019426">
    <property type="component" value="Chromosome M2/40_rep1"/>
</dbReference>
<protein>
    <submittedName>
        <fullName evidence="2">Recombinase</fullName>
    </submittedName>
</protein>
<dbReference type="GO" id="GO:0003677">
    <property type="term" value="F:DNA binding"/>
    <property type="evidence" value="ECO:0007669"/>
    <property type="project" value="InterPro"/>
</dbReference>
<proteinExistence type="predicted"/>
<organism evidence="2 3">
    <name type="scientific">Clostridium bornimense</name>
    <dbReference type="NCBI Taxonomy" id="1216932"/>
    <lineage>
        <taxon>Bacteria</taxon>
        <taxon>Bacillati</taxon>
        <taxon>Bacillota</taxon>
        <taxon>Clostridia</taxon>
        <taxon>Eubacteriales</taxon>
        <taxon>Clostridiaceae</taxon>
        <taxon>Clostridium</taxon>
    </lineage>
</organism>
<dbReference type="STRING" id="1216932.CM240_0634"/>
<reference evidence="2 3" key="1">
    <citation type="submission" date="2013-11" db="EMBL/GenBank/DDBJ databases">
        <title>Complete genome sequence of Clostridum sp. M2/40.</title>
        <authorList>
            <person name="Wibberg D."/>
            <person name="Puehler A."/>
            <person name="Schlueter A."/>
        </authorList>
    </citation>
    <scope>NUCLEOTIDE SEQUENCE [LARGE SCALE GENOMIC DNA]</scope>
    <source>
        <strain evidence="3">M2/40</strain>
    </source>
</reference>
<sequence length="141" mass="15763">MAHIPYGYKIVNGKAEVDEKQAEVVIKLFDGYIAGLGLKPAAENAGLDIYHGSAGRMLRNTHYLGDEYYPAIIDRKRFDKAEEIRISRASSLGRVRELQAAQKPVADTRFTMPSAERKFADPFSQAEYAYSLIESEVAMSE</sequence>
<dbReference type="GO" id="GO:0000150">
    <property type="term" value="F:DNA strand exchange activity"/>
    <property type="evidence" value="ECO:0007669"/>
    <property type="project" value="InterPro"/>
</dbReference>
<accession>W6RW04</accession>
<dbReference type="OrthoDB" id="2188903at2"/>
<dbReference type="InterPro" id="IPR038109">
    <property type="entry name" value="DNA_bind_recomb_sf"/>
</dbReference>
<dbReference type="PROSITE" id="PS51737">
    <property type="entry name" value="RECOMBINASE_DNA_BIND"/>
    <property type="match status" value="1"/>
</dbReference>
<dbReference type="HOGENOM" id="CLU_150516_0_0_9"/>
<evidence type="ECO:0000259" key="1">
    <source>
        <dbReference type="PROSITE" id="PS51737"/>
    </source>
</evidence>
<dbReference type="InterPro" id="IPR011109">
    <property type="entry name" value="DNA_bind_recombinase_dom"/>
</dbReference>
<dbReference type="eggNOG" id="ENOG5031WPB">
    <property type="taxonomic scope" value="Bacteria"/>
</dbReference>
<feature type="domain" description="Recombinase" evidence="1">
    <location>
        <begin position="5"/>
        <end position="91"/>
    </location>
</feature>
<evidence type="ECO:0000313" key="3">
    <source>
        <dbReference type="Proteomes" id="UP000019426"/>
    </source>
</evidence>
<dbReference type="RefSeq" id="WP_044036372.1">
    <property type="nucleotide sequence ID" value="NZ_HG917868.1"/>
</dbReference>
<keyword evidence="3" id="KW-1185">Reference proteome</keyword>
<dbReference type="AlphaFoldDB" id="W6RW04"/>
<dbReference type="EMBL" id="HG917868">
    <property type="protein sequence ID" value="CDM67799.1"/>
    <property type="molecule type" value="Genomic_DNA"/>
</dbReference>
<gene>
    <name evidence="2" type="ORF">CM240_0634</name>
</gene>
<evidence type="ECO:0000313" key="2">
    <source>
        <dbReference type="EMBL" id="CDM67799.1"/>
    </source>
</evidence>
<dbReference type="KEGG" id="clt:CM240_0634"/>